<dbReference type="EMBL" id="LWBO01000004">
    <property type="protein sequence ID" value="OQP52417.1"/>
    <property type="molecule type" value="Genomic_DNA"/>
</dbReference>
<evidence type="ECO:0000313" key="2">
    <source>
        <dbReference type="Proteomes" id="UP000192277"/>
    </source>
</evidence>
<proteinExistence type="predicted"/>
<reference evidence="1 2" key="1">
    <citation type="submission" date="2016-04" db="EMBL/GenBank/DDBJ databases">
        <authorList>
            <person name="Chen L."/>
            <person name="Zhuang W."/>
            <person name="Wang G."/>
        </authorList>
    </citation>
    <scope>NUCLEOTIDE SEQUENCE [LARGE SCALE GENOMIC DNA]</scope>
    <source>
        <strain evidence="2">GR20</strain>
    </source>
</reference>
<sequence>MIFFRLNYHAFPYSDLIKTNGRLSRNDYEYELIDTGVFNDDRYFDVFVEYAKDGPEDVLIRITAINRGPEPAELPVVLCLFFLPAI</sequence>
<dbReference type="Proteomes" id="UP000192277">
    <property type="component" value="Unassembled WGS sequence"/>
</dbReference>
<evidence type="ECO:0000313" key="1">
    <source>
        <dbReference type="EMBL" id="OQP52417.1"/>
    </source>
</evidence>
<comment type="caution">
    <text evidence="1">The sequence shown here is derived from an EMBL/GenBank/DDBJ whole genome shotgun (WGS) entry which is preliminary data.</text>
</comment>
<gene>
    <name evidence="1" type="ORF">A4D02_24835</name>
</gene>
<organism evidence="1 2">
    <name type="scientific">Niastella koreensis</name>
    <dbReference type="NCBI Taxonomy" id="354356"/>
    <lineage>
        <taxon>Bacteria</taxon>
        <taxon>Pseudomonadati</taxon>
        <taxon>Bacteroidota</taxon>
        <taxon>Chitinophagia</taxon>
        <taxon>Chitinophagales</taxon>
        <taxon>Chitinophagaceae</taxon>
        <taxon>Niastella</taxon>
    </lineage>
</organism>
<protein>
    <submittedName>
        <fullName evidence="1">Uncharacterized protein</fullName>
    </submittedName>
</protein>
<accession>A0ABX3P1J8</accession>
<keyword evidence="2" id="KW-1185">Reference proteome</keyword>
<dbReference type="RefSeq" id="WP_041347095.1">
    <property type="nucleotide sequence ID" value="NZ_LWBO01000004.1"/>
</dbReference>
<name>A0ABX3P1J8_9BACT</name>